<reference evidence="2" key="1">
    <citation type="submission" date="2021-02" db="EMBL/GenBank/DDBJ databases">
        <authorList>
            <person name="Nowell W R."/>
        </authorList>
    </citation>
    <scope>NUCLEOTIDE SEQUENCE</scope>
</reference>
<sequence length="23" mass="2246">MMLPSGSSPGSVGPSPGRMSRVA</sequence>
<dbReference type="Proteomes" id="UP000681722">
    <property type="component" value="Unassembled WGS sequence"/>
</dbReference>
<dbReference type="EMBL" id="CAJOBC010152235">
    <property type="protein sequence ID" value="CAF4676493.1"/>
    <property type="molecule type" value="Genomic_DNA"/>
</dbReference>
<accession>A0A816GU43</accession>
<evidence type="ECO:0000256" key="1">
    <source>
        <dbReference type="SAM" id="MobiDB-lite"/>
    </source>
</evidence>
<comment type="caution">
    <text evidence="2">The sequence shown here is derived from an EMBL/GenBank/DDBJ whole genome shotgun (WGS) entry which is preliminary data.</text>
</comment>
<dbReference type="EMBL" id="CAJNOQ010065613">
    <property type="protein sequence ID" value="CAF1679468.1"/>
    <property type="molecule type" value="Genomic_DNA"/>
</dbReference>
<name>A0A816GU43_9BILA</name>
<keyword evidence="4" id="KW-1185">Reference proteome</keyword>
<protein>
    <submittedName>
        <fullName evidence="2">Uncharacterized protein</fullName>
    </submittedName>
</protein>
<feature type="non-terminal residue" evidence="2">
    <location>
        <position position="23"/>
    </location>
</feature>
<gene>
    <name evidence="2" type="ORF">GPM918_LOCUS46564</name>
    <name evidence="3" type="ORF">SRO942_LOCUS50979</name>
</gene>
<dbReference type="Proteomes" id="UP000663829">
    <property type="component" value="Unassembled WGS sequence"/>
</dbReference>
<evidence type="ECO:0000313" key="2">
    <source>
        <dbReference type="EMBL" id="CAF1679468.1"/>
    </source>
</evidence>
<organism evidence="2 4">
    <name type="scientific">Didymodactylos carnosus</name>
    <dbReference type="NCBI Taxonomy" id="1234261"/>
    <lineage>
        <taxon>Eukaryota</taxon>
        <taxon>Metazoa</taxon>
        <taxon>Spiralia</taxon>
        <taxon>Gnathifera</taxon>
        <taxon>Rotifera</taxon>
        <taxon>Eurotatoria</taxon>
        <taxon>Bdelloidea</taxon>
        <taxon>Philodinida</taxon>
        <taxon>Philodinidae</taxon>
        <taxon>Didymodactylos</taxon>
    </lineage>
</organism>
<dbReference type="AlphaFoldDB" id="A0A816GU43"/>
<proteinExistence type="predicted"/>
<feature type="region of interest" description="Disordered" evidence="1">
    <location>
        <begin position="1"/>
        <end position="23"/>
    </location>
</feature>
<evidence type="ECO:0000313" key="3">
    <source>
        <dbReference type="EMBL" id="CAF4676493.1"/>
    </source>
</evidence>
<evidence type="ECO:0000313" key="4">
    <source>
        <dbReference type="Proteomes" id="UP000663829"/>
    </source>
</evidence>
<feature type="compositionally biased region" description="Low complexity" evidence="1">
    <location>
        <begin position="1"/>
        <end position="17"/>
    </location>
</feature>